<evidence type="ECO:0000313" key="3">
    <source>
        <dbReference type="Proteomes" id="UP001161017"/>
    </source>
</evidence>
<keyword evidence="2" id="KW-0238">DNA-binding</keyword>
<protein>
    <submittedName>
        <fullName evidence="2">DNA-binding proteins Bright/BRCAA1/RBP1 and proteins containing BRIGHT domain</fullName>
    </submittedName>
</protein>
<name>A0AA43QLC0_9LECA</name>
<dbReference type="GO" id="GO:0000432">
    <property type="term" value="P:positive regulation of transcription from RNA polymerase II promoter by glucose"/>
    <property type="evidence" value="ECO:0007669"/>
    <property type="project" value="TreeGrafter"/>
</dbReference>
<dbReference type="Proteomes" id="UP001161017">
    <property type="component" value="Unassembled WGS sequence"/>
</dbReference>
<comment type="caution">
    <text evidence="2">The sequence shown here is derived from an EMBL/GenBank/DDBJ whole genome shotgun (WGS) entry which is preliminary data.</text>
</comment>
<dbReference type="GO" id="GO:0043565">
    <property type="term" value="F:sequence-specific DNA binding"/>
    <property type="evidence" value="ECO:0007669"/>
    <property type="project" value="TreeGrafter"/>
</dbReference>
<dbReference type="InterPro" id="IPR018818">
    <property type="entry name" value="Stb3"/>
</dbReference>
<feature type="compositionally biased region" description="Pro residues" evidence="1">
    <location>
        <begin position="58"/>
        <end position="69"/>
    </location>
</feature>
<keyword evidence="3" id="KW-1185">Reference proteome</keyword>
<organism evidence="2 3">
    <name type="scientific">Ramalina farinacea</name>
    <dbReference type="NCBI Taxonomy" id="258253"/>
    <lineage>
        <taxon>Eukaryota</taxon>
        <taxon>Fungi</taxon>
        <taxon>Dikarya</taxon>
        <taxon>Ascomycota</taxon>
        <taxon>Pezizomycotina</taxon>
        <taxon>Lecanoromycetes</taxon>
        <taxon>OSLEUM clade</taxon>
        <taxon>Lecanoromycetidae</taxon>
        <taxon>Lecanorales</taxon>
        <taxon>Lecanorineae</taxon>
        <taxon>Ramalinaceae</taxon>
        <taxon>Ramalina</taxon>
    </lineage>
</organism>
<dbReference type="AlphaFoldDB" id="A0AA43QLC0"/>
<sequence>MAPTSTNASSSLALALAGMTESVKIPQPRDTNLWDGRESFASVAAKSLPTKPKTSGLPTPPNSISPSLPPQTYSVRRSNDPPTPPAATHVDSDIDLEEAVEHAKAQDSPQRGLTARRLRSLESPDSVGDITPTMLAKHHLPTILLDNGPLAIRFIMGHLTHTVPGFSGIPPAKARRIVVGALEGRGSDGKPGSLNSEVTFAKVGWGRWEARKQDQPLPEEGAATKSLQIPRDPQQQERSSYGSVASDISIDSAMEDVSVQQHEADKMSMDGQICTSPIVRAVSQSNADLDDATDEEDWASIGAAALRQASCPMTGGLLRPHQRRQHSHADTRGRGRGAITKQRSSSNFAKSVPTTNVSLYGKQQRPSAAATQEFQDLVSASEGMVPDIGLGTQDREAVEALLKLSSV</sequence>
<dbReference type="PANTHER" id="PTHR28164">
    <property type="entry name" value="PROTEIN STB3"/>
    <property type="match status" value="1"/>
</dbReference>
<dbReference type="Pfam" id="PF10330">
    <property type="entry name" value="Stb3"/>
    <property type="match status" value="1"/>
</dbReference>
<gene>
    <name evidence="2" type="primary">STB3</name>
    <name evidence="2" type="ORF">OHK93_006080</name>
</gene>
<feature type="region of interest" description="Disordered" evidence="1">
    <location>
        <begin position="19"/>
        <end position="38"/>
    </location>
</feature>
<reference evidence="2" key="1">
    <citation type="journal article" date="2023" name="Genome Biol. Evol.">
        <title>First Whole Genome Sequence and Flow Cytometry Genome Size Data for the Lichen-Forming Fungus Ramalina farinacea (Ascomycota).</title>
        <authorList>
            <person name="Llewellyn T."/>
            <person name="Mian S."/>
            <person name="Hill R."/>
            <person name="Leitch I.J."/>
            <person name="Gaya E."/>
        </authorList>
    </citation>
    <scope>NUCLEOTIDE SEQUENCE</scope>
    <source>
        <strain evidence="2">LIQ254RAFAR</strain>
    </source>
</reference>
<dbReference type="PANTHER" id="PTHR28164:SF1">
    <property type="entry name" value="PROTEIN STB3"/>
    <property type="match status" value="1"/>
</dbReference>
<feature type="region of interest" description="Disordered" evidence="1">
    <location>
        <begin position="315"/>
        <end position="372"/>
    </location>
</feature>
<evidence type="ECO:0000256" key="1">
    <source>
        <dbReference type="SAM" id="MobiDB-lite"/>
    </source>
</evidence>
<dbReference type="EMBL" id="JAPUFD010000004">
    <property type="protein sequence ID" value="MDI1486818.1"/>
    <property type="molecule type" value="Genomic_DNA"/>
</dbReference>
<feature type="region of interest" description="Disordered" evidence="1">
    <location>
        <begin position="44"/>
        <end position="125"/>
    </location>
</feature>
<feature type="compositionally biased region" description="Polar residues" evidence="1">
    <location>
        <begin position="341"/>
        <end position="358"/>
    </location>
</feature>
<feature type="region of interest" description="Disordered" evidence="1">
    <location>
        <begin position="212"/>
        <end position="244"/>
    </location>
</feature>
<accession>A0AA43QLC0</accession>
<evidence type="ECO:0000313" key="2">
    <source>
        <dbReference type="EMBL" id="MDI1486818.1"/>
    </source>
</evidence>
<dbReference type="GO" id="GO:0005634">
    <property type="term" value="C:nucleus"/>
    <property type="evidence" value="ECO:0007669"/>
    <property type="project" value="TreeGrafter"/>
</dbReference>
<proteinExistence type="predicted"/>